<dbReference type="Gene3D" id="3.40.50.300">
    <property type="entry name" value="P-loop containing nucleotide triphosphate hydrolases"/>
    <property type="match status" value="1"/>
</dbReference>
<evidence type="ECO:0000313" key="12">
    <source>
        <dbReference type="Proteomes" id="UP000182471"/>
    </source>
</evidence>
<evidence type="ECO:0000256" key="8">
    <source>
        <dbReference type="ARBA" id="ARBA00049244"/>
    </source>
</evidence>
<dbReference type="GO" id="GO:0003887">
    <property type="term" value="F:DNA-directed DNA polymerase activity"/>
    <property type="evidence" value="ECO:0007669"/>
    <property type="project" value="UniProtKB-KW"/>
</dbReference>
<evidence type="ECO:0000259" key="10">
    <source>
        <dbReference type="Pfam" id="PF21694"/>
    </source>
</evidence>
<keyword evidence="4" id="KW-0548">Nucleotidyltransferase</keyword>
<organism evidence="11 12">
    <name type="scientific">Lachnobacterium bovis</name>
    <dbReference type="NCBI Taxonomy" id="140626"/>
    <lineage>
        <taxon>Bacteria</taxon>
        <taxon>Bacillati</taxon>
        <taxon>Bacillota</taxon>
        <taxon>Clostridia</taxon>
        <taxon>Lachnospirales</taxon>
        <taxon>Lachnospiraceae</taxon>
        <taxon>Lachnobacterium</taxon>
    </lineage>
</organism>
<evidence type="ECO:0000256" key="6">
    <source>
        <dbReference type="ARBA" id="ARBA00022932"/>
    </source>
</evidence>
<dbReference type="EC" id="2.7.7.7" evidence="1"/>
<evidence type="ECO:0000256" key="7">
    <source>
        <dbReference type="ARBA" id="ARBA00034754"/>
    </source>
</evidence>
<feature type="domain" description="DNA polymerase III delta N-terminal" evidence="9">
    <location>
        <begin position="17"/>
        <end position="129"/>
    </location>
</feature>
<comment type="similarity">
    <text evidence="7">Belongs to the DNA polymerase HolA subunit family.</text>
</comment>
<dbReference type="EMBL" id="FOGW01000008">
    <property type="protein sequence ID" value="SER71270.1"/>
    <property type="molecule type" value="Genomic_DNA"/>
</dbReference>
<dbReference type="InterPro" id="IPR048466">
    <property type="entry name" value="DNA_pol3_delta-like_C"/>
</dbReference>
<keyword evidence="6" id="KW-0239">DNA-directed DNA polymerase</keyword>
<dbReference type="PANTHER" id="PTHR34388:SF1">
    <property type="entry name" value="DNA POLYMERASE III SUBUNIT DELTA"/>
    <property type="match status" value="1"/>
</dbReference>
<dbReference type="InterPro" id="IPR008921">
    <property type="entry name" value="DNA_pol3_clamp-load_cplx_C"/>
</dbReference>
<evidence type="ECO:0000256" key="3">
    <source>
        <dbReference type="ARBA" id="ARBA00022679"/>
    </source>
</evidence>
<dbReference type="GO" id="GO:0003677">
    <property type="term" value="F:DNA binding"/>
    <property type="evidence" value="ECO:0007669"/>
    <property type="project" value="InterPro"/>
</dbReference>
<dbReference type="AlphaFoldDB" id="A0A1H9REQ5"/>
<dbReference type="InterPro" id="IPR010372">
    <property type="entry name" value="DNA_pol3_delta_N"/>
</dbReference>
<dbReference type="RefSeq" id="WP_027422106.1">
    <property type="nucleotide sequence ID" value="NZ_FOGW01000008.1"/>
</dbReference>
<keyword evidence="5" id="KW-0235">DNA replication</keyword>
<accession>A0A1H9REQ5</accession>
<protein>
    <recommendedName>
        <fullName evidence="2">DNA polymerase III subunit delta</fullName>
        <ecNumber evidence="1">2.7.7.7</ecNumber>
    </recommendedName>
</protein>
<dbReference type="SUPFAM" id="SSF48019">
    <property type="entry name" value="post-AAA+ oligomerization domain-like"/>
    <property type="match status" value="1"/>
</dbReference>
<evidence type="ECO:0000313" key="11">
    <source>
        <dbReference type="EMBL" id="SER71270.1"/>
    </source>
</evidence>
<sequence length="329" mass="38413">MRRIDEDIKNNKFKKVYLLYGEEAYLKKQYKEKLIKALVPEGDSMNYTVFNSDNFDYHEMIQLSETMPFLAEHRVILIEDSGLFKKSEDDVAEYIEQIPDTSILIWVENEVDKRNRLYKAVDKNGLAVEFAEQNDKVLEKWISIRLKKDNKRITREAFLLFIQRVGTDMENIDKELEKLVCYTYDKDIIEKADVEEITTEQVSNKVFEMVDAIALKKPQKAIELYNDLLFLKEPSMRILFLISRQFHILEIVKAMTNQGFGAADISKYASCPSWAVKKNQNQAKSFTLDQLKDAVRYGVELEELVKTGQLNAQIAVELFIVKYSNIKNN</sequence>
<gene>
    <name evidence="11" type="ORF">SAMN02910429_00847</name>
</gene>
<dbReference type="SUPFAM" id="SSF52540">
    <property type="entry name" value="P-loop containing nucleoside triphosphate hydrolases"/>
    <property type="match status" value="1"/>
</dbReference>
<dbReference type="Gene3D" id="1.20.272.10">
    <property type="match status" value="1"/>
</dbReference>
<dbReference type="Proteomes" id="UP000182471">
    <property type="component" value="Unassembled WGS sequence"/>
</dbReference>
<evidence type="ECO:0000256" key="4">
    <source>
        <dbReference type="ARBA" id="ARBA00022695"/>
    </source>
</evidence>
<evidence type="ECO:0000256" key="1">
    <source>
        <dbReference type="ARBA" id="ARBA00012417"/>
    </source>
</evidence>
<feature type="domain" description="DNA polymerase III delta subunit-like C-terminal" evidence="10">
    <location>
        <begin position="204"/>
        <end position="323"/>
    </location>
</feature>
<name>A0A1H9REQ5_9FIRM</name>
<dbReference type="Pfam" id="PF21694">
    <property type="entry name" value="DNA_pol3_delta_C"/>
    <property type="match status" value="1"/>
</dbReference>
<proteinExistence type="inferred from homology"/>
<dbReference type="GO" id="GO:0009360">
    <property type="term" value="C:DNA polymerase III complex"/>
    <property type="evidence" value="ECO:0007669"/>
    <property type="project" value="InterPro"/>
</dbReference>
<reference evidence="12" key="1">
    <citation type="submission" date="2016-10" db="EMBL/GenBank/DDBJ databases">
        <authorList>
            <person name="Varghese N."/>
            <person name="Submissions S."/>
        </authorList>
    </citation>
    <scope>NUCLEOTIDE SEQUENCE [LARGE SCALE GENOMIC DNA]</scope>
    <source>
        <strain evidence="12">S1b</strain>
    </source>
</reference>
<dbReference type="PANTHER" id="PTHR34388">
    <property type="entry name" value="DNA POLYMERASE III SUBUNIT DELTA"/>
    <property type="match status" value="1"/>
</dbReference>
<dbReference type="Pfam" id="PF06144">
    <property type="entry name" value="DNA_pol3_delta"/>
    <property type="match status" value="1"/>
</dbReference>
<dbReference type="InterPro" id="IPR005790">
    <property type="entry name" value="DNA_polIII_delta"/>
</dbReference>
<dbReference type="InterPro" id="IPR027417">
    <property type="entry name" value="P-loop_NTPase"/>
</dbReference>
<comment type="catalytic activity">
    <reaction evidence="8">
        <text>DNA(n) + a 2'-deoxyribonucleoside 5'-triphosphate = DNA(n+1) + diphosphate</text>
        <dbReference type="Rhea" id="RHEA:22508"/>
        <dbReference type="Rhea" id="RHEA-COMP:17339"/>
        <dbReference type="Rhea" id="RHEA-COMP:17340"/>
        <dbReference type="ChEBI" id="CHEBI:33019"/>
        <dbReference type="ChEBI" id="CHEBI:61560"/>
        <dbReference type="ChEBI" id="CHEBI:173112"/>
        <dbReference type="EC" id="2.7.7.7"/>
    </reaction>
</comment>
<dbReference type="GO" id="GO:0006261">
    <property type="term" value="P:DNA-templated DNA replication"/>
    <property type="evidence" value="ECO:0007669"/>
    <property type="project" value="TreeGrafter"/>
</dbReference>
<dbReference type="Gene3D" id="1.10.8.60">
    <property type="match status" value="1"/>
</dbReference>
<keyword evidence="12" id="KW-1185">Reference proteome</keyword>
<keyword evidence="3" id="KW-0808">Transferase</keyword>
<dbReference type="NCBIfam" id="TIGR01128">
    <property type="entry name" value="holA"/>
    <property type="match status" value="1"/>
</dbReference>
<evidence type="ECO:0000256" key="5">
    <source>
        <dbReference type="ARBA" id="ARBA00022705"/>
    </source>
</evidence>
<evidence type="ECO:0000259" key="9">
    <source>
        <dbReference type="Pfam" id="PF06144"/>
    </source>
</evidence>
<evidence type="ECO:0000256" key="2">
    <source>
        <dbReference type="ARBA" id="ARBA00017703"/>
    </source>
</evidence>